<dbReference type="InterPro" id="IPR050256">
    <property type="entry name" value="Glycosyltransferase_2"/>
</dbReference>
<protein>
    <submittedName>
        <fullName evidence="11">Glycosyltransferase</fullName>
    </submittedName>
</protein>
<evidence type="ECO:0000256" key="2">
    <source>
        <dbReference type="ARBA" id="ARBA00022475"/>
    </source>
</evidence>
<dbReference type="SUPFAM" id="SSF53448">
    <property type="entry name" value="Nucleotide-diphospho-sugar transferases"/>
    <property type="match status" value="1"/>
</dbReference>
<comment type="subcellular location">
    <subcellularLocation>
        <location evidence="1">Cell membrane</location>
        <topology evidence="1">Multi-pass membrane protein</topology>
    </subcellularLocation>
</comment>
<evidence type="ECO:0000256" key="5">
    <source>
        <dbReference type="ARBA" id="ARBA00022692"/>
    </source>
</evidence>
<evidence type="ECO:0000256" key="8">
    <source>
        <dbReference type="ARBA" id="ARBA00038152"/>
    </source>
</evidence>
<feature type="transmembrane region" description="Helical" evidence="9">
    <location>
        <begin position="266"/>
        <end position="290"/>
    </location>
</feature>
<keyword evidence="12" id="KW-1185">Reference proteome</keyword>
<dbReference type="EMBL" id="WHOD01000027">
    <property type="protein sequence ID" value="NOU92971.1"/>
    <property type="molecule type" value="Genomic_DNA"/>
</dbReference>
<dbReference type="GO" id="GO:0016757">
    <property type="term" value="F:glycosyltransferase activity"/>
    <property type="evidence" value="ECO:0007669"/>
    <property type="project" value="UniProtKB-KW"/>
</dbReference>
<dbReference type="InterPro" id="IPR029044">
    <property type="entry name" value="Nucleotide-diphossugar_trans"/>
</dbReference>
<dbReference type="Proteomes" id="UP000641588">
    <property type="component" value="Unassembled WGS sequence"/>
</dbReference>
<evidence type="ECO:0000256" key="3">
    <source>
        <dbReference type="ARBA" id="ARBA00022676"/>
    </source>
</evidence>
<sequence>MKKLISIVIPCYNEEAVIIETYKRLTSVMACTEKRYNYELIFANDGSKDMTLKLLKEISRNDSHVKIINFSRNFGHQIAVTAGIDSAKGDAVVLIDADLQDPPELILEFIEQWENGYEVVYAVRRKRIGETWFKKVTASYFYRYLHKITDINIPVDTGDFRLMSRKVVNVLKQIKERHRFIRGLVSWVGFKQIGIPYDRAERFAGETKYPLKKMIKFSIDAITSFSYFPLKIAGFLGVSSAILGVFGIIISLILKFTTDYVIQGWTSLMIVMLFLGGMQLFILGIIGEYLGRIYDETRNRPLYIVDDEDIQSNMNEPQDDKVKHISARM</sequence>
<keyword evidence="5 9" id="KW-0812">Transmembrane</keyword>
<dbReference type="Pfam" id="PF00535">
    <property type="entry name" value="Glycos_transf_2"/>
    <property type="match status" value="1"/>
</dbReference>
<dbReference type="GO" id="GO:0005886">
    <property type="term" value="C:plasma membrane"/>
    <property type="evidence" value="ECO:0007669"/>
    <property type="project" value="UniProtKB-SubCell"/>
</dbReference>
<comment type="caution">
    <text evidence="11">The sequence shown here is derived from an EMBL/GenBank/DDBJ whole genome shotgun (WGS) entry which is preliminary data.</text>
</comment>
<keyword evidence="4" id="KW-0808">Transferase</keyword>
<gene>
    <name evidence="11" type="ORF">GC093_06940</name>
</gene>
<evidence type="ECO:0000313" key="12">
    <source>
        <dbReference type="Proteomes" id="UP000641588"/>
    </source>
</evidence>
<evidence type="ECO:0000256" key="1">
    <source>
        <dbReference type="ARBA" id="ARBA00004651"/>
    </source>
</evidence>
<organism evidence="11 12">
    <name type="scientific">Paenibacillus foliorum</name>
    <dbReference type="NCBI Taxonomy" id="2654974"/>
    <lineage>
        <taxon>Bacteria</taxon>
        <taxon>Bacillati</taxon>
        <taxon>Bacillota</taxon>
        <taxon>Bacilli</taxon>
        <taxon>Bacillales</taxon>
        <taxon>Paenibacillaceae</taxon>
        <taxon>Paenibacillus</taxon>
    </lineage>
</organism>
<evidence type="ECO:0000313" key="11">
    <source>
        <dbReference type="EMBL" id="NOU92971.1"/>
    </source>
</evidence>
<proteinExistence type="inferred from homology"/>
<evidence type="ECO:0000256" key="4">
    <source>
        <dbReference type="ARBA" id="ARBA00022679"/>
    </source>
</evidence>
<dbReference type="AlphaFoldDB" id="A0A972GYM8"/>
<dbReference type="PANTHER" id="PTHR48090:SF1">
    <property type="entry name" value="PROPHAGE BACTOPRENOL GLUCOSYL TRANSFERASE HOMOLOG"/>
    <property type="match status" value="1"/>
</dbReference>
<keyword evidence="6 9" id="KW-1133">Transmembrane helix</keyword>
<dbReference type="CDD" id="cd04187">
    <property type="entry name" value="DPM1_like_bac"/>
    <property type="match status" value="1"/>
</dbReference>
<dbReference type="RefSeq" id="WP_171651170.1">
    <property type="nucleotide sequence ID" value="NZ_WHOD01000027.1"/>
</dbReference>
<comment type="similarity">
    <text evidence="8">Belongs to the glycosyltransferase 2 family. GtrB subfamily.</text>
</comment>
<feature type="transmembrane region" description="Helical" evidence="9">
    <location>
        <begin position="232"/>
        <end position="254"/>
    </location>
</feature>
<keyword evidence="2" id="KW-1003">Cell membrane</keyword>
<dbReference type="FunFam" id="3.90.550.10:FF:000079">
    <property type="entry name" value="Probable glycosyl transferase"/>
    <property type="match status" value="1"/>
</dbReference>
<evidence type="ECO:0000256" key="6">
    <source>
        <dbReference type="ARBA" id="ARBA00022989"/>
    </source>
</evidence>
<keyword evidence="3" id="KW-0328">Glycosyltransferase</keyword>
<evidence type="ECO:0000259" key="10">
    <source>
        <dbReference type="Pfam" id="PF00535"/>
    </source>
</evidence>
<reference evidence="11" key="1">
    <citation type="submission" date="2019-10" db="EMBL/GenBank/DDBJ databases">
        <title>Description of Paenibacillus glebae sp. nov.</title>
        <authorList>
            <person name="Carlier A."/>
            <person name="Qi S."/>
        </authorList>
    </citation>
    <scope>NUCLEOTIDE SEQUENCE</scope>
    <source>
        <strain evidence="11">LMG 31456</strain>
    </source>
</reference>
<keyword evidence="7 9" id="KW-0472">Membrane</keyword>
<accession>A0A972GYM8</accession>
<dbReference type="InterPro" id="IPR001173">
    <property type="entry name" value="Glyco_trans_2-like"/>
</dbReference>
<dbReference type="Gene3D" id="3.90.550.10">
    <property type="entry name" value="Spore Coat Polysaccharide Biosynthesis Protein SpsA, Chain A"/>
    <property type="match status" value="1"/>
</dbReference>
<name>A0A972GYM8_9BACL</name>
<feature type="domain" description="Glycosyltransferase 2-like" evidence="10">
    <location>
        <begin position="6"/>
        <end position="168"/>
    </location>
</feature>
<evidence type="ECO:0000256" key="9">
    <source>
        <dbReference type="SAM" id="Phobius"/>
    </source>
</evidence>
<evidence type="ECO:0000256" key="7">
    <source>
        <dbReference type="ARBA" id="ARBA00023136"/>
    </source>
</evidence>
<dbReference type="PANTHER" id="PTHR48090">
    <property type="entry name" value="UNDECAPRENYL-PHOSPHATE 4-DEOXY-4-FORMAMIDO-L-ARABINOSE TRANSFERASE-RELATED"/>
    <property type="match status" value="1"/>
</dbReference>